<gene>
    <name evidence="1" type="ORF">Clacol_010229</name>
</gene>
<keyword evidence="2" id="KW-1185">Reference proteome</keyword>
<name>A0AAV5AT90_9AGAM</name>
<comment type="caution">
    <text evidence="1">The sequence shown here is derived from an EMBL/GenBank/DDBJ whole genome shotgun (WGS) entry which is preliminary data.</text>
</comment>
<proteinExistence type="predicted"/>
<reference evidence="1" key="1">
    <citation type="submission" date="2021-10" db="EMBL/GenBank/DDBJ databases">
        <title>De novo Genome Assembly of Clathrus columnatus (Basidiomycota, Fungi) Using Illumina and Nanopore Sequence Data.</title>
        <authorList>
            <person name="Ogiso-Tanaka E."/>
            <person name="Itagaki H."/>
            <person name="Hosoya T."/>
            <person name="Hosaka K."/>
        </authorList>
    </citation>
    <scope>NUCLEOTIDE SEQUENCE</scope>
    <source>
        <strain evidence="1">MO-923</strain>
    </source>
</reference>
<dbReference type="EMBL" id="BPWL01000011">
    <property type="protein sequence ID" value="GJJ15950.1"/>
    <property type="molecule type" value="Genomic_DNA"/>
</dbReference>
<accession>A0AAV5AT90</accession>
<sequence length="72" mass="8480">MVVRRDNVKRSERVLPDLQLYLTGLYLDDNFHGLSLHPLSDISSRRFHAEFMSRTLHLNIIPTLRKFTSNAR</sequence>
<protein>
    <submittedName>
        <fullName evidence="1">Uncharacterized protein</fullName>
    </submittedName>
</protein>
<dbReference type="Proteomes" id="UP001050691">
    <property type="component" value="Unassembled WGS sequence"/>
</dbReference>
<evidence type="ECO:0000313" key="1">
    <source>
        <dbReference type="EMBL" id="GJJ15950.1"/>
    </source>
</evidence>
<evidence type="ECO:0000313" key="2">
    <source>
        <dbReference type="Proteomes" id="UP001050691"/>
    </source>
</evidence>
<organism evidence="1 2">
    <name type="scientific">Clathrus columnatus</name>
    <dbReference type="NCBI Taxonomy" id="1419009"/>
    <lineage>
        <taxon>Eukaryota</taxon>
        <taxon>Fungi</taxon>
        <taxon>Dikarya</taxon>
        <taxon>Basidiomycota</taxon>
        <taxon>Agaricomycotina</taxon>
        <taxon>Agaricomycetes</taxon>
        <taxon>Phallomycetidae</taxon>
        <taxon>Phallales</taxon>
        <taxon>Clathraceae</taxon>
        <taxon>Clathrus</taxon>
    </lineage>
</organism>
<dbReference type="AlphaFoldDB" id="A0AAV5AT90"/>